<dbReference type="PANTHER" id="PTHR37984:SF5">
    <property type="entry name" value="PROTEIN NYNRIN-LIKE"/>
    <property type="match status" value="1"/>
</dbReference>
<dbReference type="AlphaFoldDB" id="W4FJB4"/>
<dbReference type="OrthoDB" id="78362at2759"/>
<protein>
    <recommendedName>
        <fullName evidence="4">Integrase catalytic domain-containing protein</fullName>
    </recommendedName>
</protein>
<feature type="domain" description="Chromo" evidence="1">
    <location>
        <begin position="214"/>
        <end position="292"/>
    </location>
</feature>
<dbReference type="PANTHER" id="PTHR37984">
    <property type="entry name" value="PROTEIN CBG26694"/>
    <property type="match status" value="1"/>
</dbReference>
<dbReference type="GO" id="GO:0015074">
    <property type="term" value="P:DNA integration"/>
    <property type="evidence" value="ECO:0007669"/>
    <property type="project" value="InterPro"/>
</dbReference>
<dbReference type="PROSITE" id="PS50994">
    <property type="entry name" value="INTEGRASE"/>
    <property type="match status" value="1"/>
</dbReference>
<dbReference type="RefSeq" id="XP_009842986.1">
    <property type="nucleotide sequence ID" value="XM_009844684.1"/>
</dbReference>
<evidence type="ECO:0000313" key="3">
    <source>
        <dbReference type="EMBL" id="ETV67582.1"/>
    </source>
</evidence>
<proteinExistence type="predicted"/>
<reference evidence="3" key="1">
    <citation type="submission" date="2013-12" db="EMBL/GenBank/DDBJ databases">
        <title>The Genome Sequence of Aphanomyces astaci APO3.</title>
        <authorList>
            <consortium name="The Broad Institute Genomics Platform"/>
            <person name="Russ C."/>
            <person name="Tyler B."/>
            <person name="van West P."/>
            <person name="Dieguez-Uribeondo J."/>
            <person name="Young S.K."/>
            <person name="Zeng Q."/>
            <person name="Gargeya S."/>
            <person name="Fitzgerald M."/>
            <person name="Abouelleil A."/>
            <person name="Alvarado L."/>
            <person name="Chapman S.B."/>
            <person name="Gainer-Dewar J."/>
            <person name="Goldberg J."/>
            <person name="Griggs A."/>
            <person name="Gujja S."/>
            <person name="Hansen M."/>
            <person name="Howarth C."/>
            <person name="Imamovic A."/>
            <person name="Ireland A."/>
            <person name="Larimer J."/>
            <person name="McCowan C."/>
            <person name="Murphy C."/>
            <person name="Pearson M."/>
            <person name="Poon T.W."/>
            <person name="Priest M."/>
            <person name="Roberts A."/>
            <person name="Saif S."/>
            <person name="Shea T."/>
            <person name="Sykes S."/>
            <person name="Wortman J."/>
            <person name="Nusbaum C."/>
            <person name="Birren B."/>
        </authorList>
    </citation>
    <scope>NUCLEOTIDE SEQUENCE [LARGE SCALE GENOMIC DNA]</scope>
    <source>
        <strain evidence="3">APO3</strain>
    </source>
</reference>
<dbReference type="InterPro" id="IPR012337">
    <property type="entry name" value="RNaseH-like_sf"/>
</dbReference>
<evidence type="ECO:0000259" key="2">
    <source>
        <dbReference type="PROSITE" id="PS50994"/>
    </source>
</evidence>
<dbReference type="SUPFAM" id="SSF54160">
    <property type="entry name" value="Chromo domain-like"/>
    <property type="match status" value="1"/>
</dbReference>
<dbReference type="GeneID" id="20818304"/>
<dbReference type="InterPro" id="IPR036397">
    <property type="entry name" value="RNaseH_sf"/>
</dbReference>
<dbReference type="Gene3D" id="3.30.420.10">
    <property type="entry name" value="Ribonuclease H-like superfamily/Ribonuclease H"/>
    <property type="match status" value="1"/>
</dbReference>
<dbReference type="SUPFAM" id="SSF53098">
    <property type="entry name" value="Ribonuclease H-like"/>
    <property type="match status" value="1"/>
</dbReference>
<dbReference type="InterPro" id="IPR001584">
    <property type="entry name" value="Integrase_cat-core"/>
</dbReference>
<name>W4FJB4_APHAT</name>
<sequence>MKALAHKFKVHHDLTLAYCPWRNGTVERMNRDILQVMRVMLRVYQLAEQEWDHLLPVVQANLNQTPAASLASKSPMQLFTALNLATPLDVILVGMNKELRESDWTVKDIPKNLDKLRASLQGMHKEVLDKNAMRAAKATKATEKYEQCNVSEGDYVLWFRVDERYHPKLLVTWTGPYRVKEVGEFSVVLEHLVTRELREAHASRVKLYAEDSFGVTEEILEHVSEQGTMLKVKSIAGHKFVPDVKDFMLEVLWEGFEDIESSWEPLQKLMHECSTVVKNYVEGVKTASEGDALRKAMKRARAKN</sequence>
<dbReference type="VEuPathDB" id="FungiDB:H257_16308"/>
<feature type="domain" description="Integrase catalytic" evidence="2">
    <location>
        <begin position="1"/>
        <end position="83"/>
    </location>
</feature>
<organism evidence="3">
    <name type="scientific">Aphanomyces astaci</name>
    <name type="common">Crayfish plague agent</name>
    <dbReference type="NCBI Taxonomy" id="112090"/>
    <lineage>
        <taxon>Eukaryota</taxon>
        <taxon>Sar</taxon>
        <taxon>Stramenopiles</taxon>
        <taxon>Oomycota</taxon>
        <taxon>Saprolegniomycetes</taxon>
        <taxon>Saprolegniales</taxon>
        <taxon>Verrucalvaceae</taxon>
        <taxon>Aphanomyces</taxon>
    </lineage>
</organism>
<dbReference type="InterPro" id="IPR016197">
    <property type="entry name" value="Chromo-like_dom_sf"/>
</dbReference>
<gene>
    <name evidence="3" type="ORF">H257_16308</name>
</gene>
<dbReference type="InterPro" id="IPR050951">
    <property type="entry name" value="Retrovirus_Pol_polyprotein"/>
</dbReference>
<dbReference type="InterPro" id="IPR000953">
    <property type="entry name" value="Chromo/chromo_shadow_dom"/>
</dbReference>
<dbReference type="EMBL" id="KI913196">
    <property type="protein sequence ID" value="ETV67582.1"/>
    <property type="molecule type" value="Genomic_DNA"/>
</dbReference>
<dbReference type="GO" id="GO:0003676">
    <property type="term" value="F:nucleic acid binding"/>
    <property type="evidence" value="ECO:0007669"/>
    <property type="project" value="InterPro"/>
</dbReference>
<evidence type="ECO:0008006" key="4">
    <source>
        <dbReference type="Google" id="ProtNLM"/>
    </source>
</evidence>
<dbReference type="PROSITE" id="PS50013">
    <property type="entry name" value="CHROMO_2"/>
    <property type="match status" value="1"/>
</dbReference>
<evidence type="ECO:0000259" key="1">
    <source>
        <dbReference type="PROSITE" id="PS50013"/>
    </source>
</evidence>
<accession>W4FJB4</accession>
<dbReference type="Gene3D" id="2.40.50.40">
    <property type="match status" value="1"/>
</dbReference>